<feature type="transmembrane region" description="Helical" evidence="8">
    <location>
        <begin position="28"/>
        <end position="47"/>
    </location>
</feature>
<keyword evidence="6 8" id="KW-0472">Membrane</keyword>
<dbReference type="Pfam" id="PF00420">
    <property type="entry name" value="Oxidored_q2"/>
    <property type="match status" value="1"/>
</dbReference>
<dbReference type="EMBL" id="VOHE01000012">
    <property type="protein sequence ID" value="TWT16901.1"/>
    <property type="molecule type" value="Genomic_DNA"/>
</dbReference>
<dbReference type="RefSeq" id="WP_146313644.1">
    <property type="nucleotide sequence ID" value="NZ_VOHE01000012.1"/>
</dbReference>
<dbReference type="AlphaFoldDB" id="A0A5C5TRB2"/>
<dbReference type="InterPro" id="IPR039428">
    <property type="entry name" value="NUOK/Mnh_C1-like"/>
</dbReference>
<feature type="transmembrane region" description="Helical" evidence="8">
    <location>
        <begin position="75"/>
        <end position="96"/>
    </location>
</feature>
<protein>
    <submittedName>
        <fullName evidence="9">Na+/H+ antiporter subunit C</fullName>
    </submittedName>
</protein>
<dbReference type="Gene3D" id="1.10.287.3510">
    <property type="match status" value="1"/>
</dbReference>
<evidence type="ECO:0000256" key="4">
    <source>
        <dbReference type="ARBA" id="ARBA00022692"/>
    </source>
</evidence>
<comment type="similarity">
    <text evidence="2">Belongs to the CPA3 antiporters (TC 2.A.63) subunit C family.</text>
</comment>
<keyword evidence="10" id="KW-1185">Reference proteome</keyword>
<evidence type="ECO:0000256" key="7">
    <source>
        <dbReference type="SAM" id="MobiDB-lite"/>
    </source>
</evidence>
<keyword evidence="5 8" id="KW-1133">Transmembrane helix</keyword>
<dbReference type="Proteomes" id="UP000315949">
    <property type="component" value="Unassembled WGS sequence"/>
</dbReference>
<sequence length="129" mass="13485">MEFAMASAIGVLVAAGVYLLLRARTFDVILGLTLLSYATNLLIFSSGRLVVGKPPVLRAAAAATPEHYADPLPQALVLTAIVISFAMTAVVVVVAMRNHADLRSDHVDGREPERKPPPGGLPDGKDAGA</sequence>
<feature type="transmembrane region" description="Helical" evidence="8">
    <location>
        <begin position="6"/>
        <end position="21"/>
    </location>
</feature>
<dbReference type="OrthoDB" id="9799219at2"/>
<dbReference type="PANTHER" id="PTHR34583">
    <property type="entry name" value="ANTIPORTER SUBUNIT MNHC2-RELATED"/>
    <property type="match status" value="1"/>
</dbReference>
<dbReference type="InterPro" id="IPR050601">
    <property type="entry name" value="CPA3_antiporter_subunitC"/>
</dbReference>
<evidence type="ECO:0000256" key="3">
    <source>
        <dbReference type="ARBA" id="ARBA00022475"/>
    </source>
</evidence>
<organism evidence="9 10">
    <name type="scientific">Luteimonas wenzhouensis</name>
    <dbReference type="NCBI Taxonomy" id="2599615"/>
    <lineage>
        <taxon>Bacteria</taxon>
        <taxon>Pseudomonadati</taxon>
        <taxon>Pseudomonadota</taxon>
        <taxon>Gammaproteobacteria</taxon>
        <taxon>Lysobacterales</taxon>
        <taxon>Lysobacteraceae</taxon>
        <taxon>Luteimonas</taxon>
    </lineage>
</organism>
<feature type="compositionally biased region" description="Basic and acidic residues" evidence="7">
    <location>
        <begin position="104"/>
        <end position="116"/>
    </location>
</feature>
<proteinExistence type="inferred from homology"/>
<gene>
    <name evidence="9" type="ORF">FQY79_14710</name>
</gene>
<evidence type="ECO:0000256" key="2">
    <source>
        <dbReference type="ARBA" id="ARBA00010388"/>
    </source>
</evidence>
<comment type="caution">
    <text evidence="9">The sequence shown here is derived from an EMBL/GenBank/DDBJ whole genome shotgun (WGS) entry which is preliminary data.</text>
</comment>
<evidence type="ECO:0000256" key="8">
    <source>
        <dbReference type="SAM" id="Phobius"/>
    </source>
</evidence>
<reference evidence="9 10" key="1">
    <citation type="submission" date="2019-07" db="EMBL/GenBank/DDBJ databases">
        <title>Luteimonas sp. YD-1 nov., isolated from acidic soil.</title>
        <authorList>
            <person name="Zhou J."/>
        </authorList>
    </citation>
    <scope>NUCLEOTIDE SEQUENCE [LARGE SCALE GENOMIC DNA]</scope>
    <source>
        <strain evidence="9 10">YD-1</strain>
    </source>
</reference>
<evidence type="ECO:0000256" key="1">
    <source>
        <dbReference type="ARBA" id="ARBA00004651"/>
    </source>
</evidence>
<evidence type="ECO:0000313" key="9">
    <source>
        <dbReference type="EMBL" id="TWT16901.1"/>
    </source>
</evidence>
<keyword evidence="4 8" id="KW-0812">Transmembrane</keyword>
<accession>A0A5C5TRB2</accession>
<comment type="subcellular location">
    <subcellularLocation>
        <location evidence="1">Cell membrane</location>
        <topology evidence="1">Multi-pass membrane protein</topology>
    </subcellularLocation>
</comment>
<evidence type="ECO:0000256" key="5">
    <source>
        <dbReference type="ARBA" id="ARBA00022989"/>
    </source>
</evidence>
<dbReference type="PANTHER" id="PTHR34583:SF2">
    <property type="entry name" value="ANTIPORTER SUBUNIT MNHC2-RELATED"/>
    <property type="match status" value="1"/>
</dbReference>
<evidence type="ECO:0000313" key="10">
    <source>
        <dbReference type="Proteomes" id="UP000315949"/>
    </source>
</evidence>
<dbReference type="NCBIfam" id="NF006573">
    <property type="entry name" value="PRK09094.1"/>
    <property type="match status" value="1"/>
</dbReference>
<evidence type="ECO:0000256" key="6">
    <source>
        <dbReference type="ARBA" id="ARBA00023136"/>
    </source>
</evidence>
<name>A0A5C5TRB2_9GAMM</name>
<keyword evidence="3" id="KW-1003">Cell membrane</keyword>
<dbReference type="GO" id="GO:0005886">
    <property type="term" value="C:plasma membrane"/>
    <property type="evidence" value="ECO:0007669"/>
    <property type="project" value="UniProtKB-SubCell"/>
</dbReference>
<feature type="region of interest" description="Disordered" evidence="7">
    <location>
        <begin position="104"/>
        <end position="129"/>
    </location>
</feature>